<dbReference type="STRING" id="494026.PGLA_05815"/>
<keyword evidence="3" id="KW-0804">Transcription</keyword>
<organism evidence="5 6">
    <name type="scientific">Paenibacillus glacialis</name>
    <dbReference type="NCBI Taxonomy" id="494026"/>
    <lineage>
        <taxon>Bacteria</taxon>
        <taxon>Bacillati</taxon>
        <taxon>Bacillota</taxon>
        <taxon>Bacilli</taxon>
        <taxon>Bacillales</taxon>
        <taxon>Paenibacillaceae</taxon>
        <taxon>Paenibacillus</taxon>
    </lineage>
</organism>
<proteinExistence type="predicted"/>
<dbReference type="InterPro" id="IPR037923">
    <property type="entry name" value="HTH-like"/>
</dbReference>
<dbReference type="InterPro" id="IPR018062">
    <property type="entry name" value="HTH_AraC-typ_CS"/>
</dbReference>
<dbReference type="SUPFAM" id="SSF51215">
    <property type="entry name" value="Regulatory protein AraC"/>
    <property type="match status" value="1"/>
</dbReference>
<dbReference type="Gene3D" id="1.10.10.60">
    <property type="entry name" value="Homeodomain-like"/>
    <property type="match status" value="2"/>
</dbReference>
<comment type="caution">
    <text evidence="5">The sequence shown here is derived from an EMBL/GenBank/DDBJ whole genome shotgun (WGS) entry which is preliminary data.</text>
</comment>
<feature type="domain" description="HTH araC/xylS-type" evidence="4">
    <location>
        <begin position="189"/>
        <end position="287"/>
    </location>
</feature>
<reference evidence="5 6" key="1">
    <citation type="submission" date="2016-03" db="EMBL/GenBank/DDBJ databases">
        <title>Draft genome sequence of Paenibacillus glacialis DSM 22343.</title>
        <authorList>
            <person name="Shin S.-K."/>
            <person name="Yi H."/>
        </authorList>
    </citation>
    <scope>NUCLEOTIDE SEQUENCE [LARGE SCALE GENOMIC DNA]</scope>
    <source>
        <strain evidence="5 6">DSM 22343</strain>
    </source>
</reference>
<evidence type="ECO:0000256" key="2">
    <source>
        <dbReference type="ARBA" id="ARBA00023125"/>
    </source>
</evidence>
<accession>A0A162K7K4</accession>
<dbReference type="PROSITE" id="PS01124">
    <property type="entry name" value="HTH_ARAC_FAMILY_2"/>
    <property type="match status" value="1"/>
</dbReference>
<dbReference type="GO" id="GO:0003700">
    <property type="term" value="F:DNA-binding transcription factor activity"/>
    <property type="evidence" value="ECO:0007669"/>
    <property type="project" value="InterPro"/>
</dbReference>
<dbReference type="Proteomes" id="UP000076967">
    <property type="component" value="Unassembled WGS sequence"/>
</dbReference>
<dbReference type="PANTHER" id="PTHR43280:SF28">
    <property type="entry name" value="HTH-TYPE TRANSCRIPTIONAL ACTIVATOR RHAS"/>
    <property type="match status" value="1"/>
</dbReference>
<dbReference type="PANTHER" id="PTHR43280">
    <property type="entry name" value="ARAC-FAMILY TRANSCRIPTIONAL REGULATOR"/>
    <property type="match status" value="1"/>
</dbReference>
<name>A0A162K7K4_9BACL</name>
<dbReference type="SMART" id="SM00342">
    <property type="entry name" value="HTH_ARAC"/>
    <property type="match status" value="1"/>
</dbReference>
<evidence type="ECO:0000313" key="6">
    <source>
        <dbReference type="Proteomes" id="UP000076967"/>
    </source>
</evidence>
<dbReference type="Pfam" id="PF07883">
    <property type="entry name" value="Cupin_2"/>
    <property type="match status" value="1"/>
</dbReference>
<dbReference type="SUPFAM" id="SSF46689">
    <property type="entry name" value="Homeodomain-like"/>
    <property type="match status" value="2"/>
</dbReference>
<dbReference type="EMBL" id="LVJH01000007">
    <property type="protein sequence ID" value="OAB44186.1"/>
    <property type="molecule type" value="Genomic_DNA"/>
</dbReference>
<evidence type="ECO:0000256" key="3">
    <source>
        <dbReference type="ARBA" id="ARBA00023163"/>
    </source>
</evidence>
<dbReference type="AlphaFoldDB" id="A0A162K7K4"/>
<dbReference type="Gene3D" id="2.60.120.10">
    <property type="entry name" value="Jelly Rolls"/>
    <property type="match status" value="1"/>
</dbReference>
<protein>
    <submittedName>
        <fullName evidence="5">AraC family transcriptional regulator</fullName>
    </submittedName>
</protein>
<dbReference type="OrthoDB" id="9799319at2"/>
<keyword evidence="2" id="KW-0238">DNA-binding</keyword>
<keyword evidence="1" id="KW-0805">Transcription regulation</keyword>
<gene>
    <name evidence="5" type="ORF">PGLA_05815</name>
</gene>
<dbReference type="InterPro" id="IPR018060">
    <property type="entry name" value="HTH_AraC"/>
</dbReference>
<dbReference type="GO" id="GO:0043565">
    <property type="term" value="F:sequence-specific DNA binding"/>
    <property type="evidence" value="ECO:0007669"/>
    <property type="project" value="InterPro"/>
</dbReference>
<dbReference type="InterPro" id="IPR014710">
    <property type="entry name" value="RmlC-like_jellyroll"/>
</dbReference>
<dbReference type="InterPro" id="IPR009057">
    <property type="entry name" value="Homeodomain-like_sf"/>
</dbReference>
<evidence type="ECO:0000256" key="1">
    <source>
        <dbReference type="ARBA" id="ARBA00023015"/>
    </source>
</evidence>
<dbReference type="RefSeq" id="WP_068530116.1">
    <property type="nucleotide sequence ID" value="NZ_LVJH01000007.1"/>
</dbReference>
<evidence type="ECO:0000259" key="4">
    <source>
        <dbReference type="PROSITE" id="PS01124"/>
    </source>
</evidence>
<dbReference type="Pfam" id="PF12833">
    <property type="entry name" value="HTH_18"/>
    <property type="match status" value="1"/>
</dbReference>
<dbReference type="PROSITE" id="PS00041">
    <property type="entry name" value="HTH_ARAC_FAMILY_1"/>
    <property type="match status" value="1"/>
</dbReference>
<keyword evidence="6" id="KW-1185">Reference proteome</keyword>
<dbReference type="InterPro" id="IPR013096">
    <property type="entry name" value="Cupin_2"/>
</dbReference>
<evidence type="ECO:0000313" key="5">
    <source>
        <dbReference type="EMBL" id="OAB44186.1"/>
    </source>
</evidence>
<sequence length="292" mass="34264">MSFYLELPKLDKDFSFRSFVDLGTGLCYPHWHKEIEIIYVTKGILDLGINDVPIRMHKGQIQFIIGGDVHYFLASPDSERIVIQFNLSLFHEIAMHINNKRSSGEAFMGMEHSSWKWPQTVADRMRLLIEVIHEENILCREGYMYMIKAKMYEMLALIYRDIPQNSLQQNTEFSINGNIRSHEMLEKLERVFSYVENHYRESITLKEISEYMGFDSFYFSKMFKKNTGKNFISFLNEYRLNKAKWLLLTEDEPMMAVAEASGFGSVKTFHHLFKEATGISPLKYRKTLAGKI</sequence>